<organism evidence="2 3">
    <name type="scientific">Merluccius polli</name>
    <name type="common">Benguela hake</name>
    <name type="synonym">Merluccius cadenati</name>
    <dbReference type="NCBI Taxonomy" id="89951"/>
    <lineage>
        <taxon>Eukaryota</taxon>
        <taxon>Metazoa</taxon>
        <taxon>Chordata</taxon>
        <taxon>Craniata</taxon>
        <taxon>Vertebrata</taxon>
        <taxon>Euteleostomi</taxon>
        <taxon>Actinopterygii</taxon>
        <taxon>Neopterygii</taxon>
        <taxon>Teleostei</taxon>
        <taxon>Neoteleostei</taxon>
        <taxon>Acanthomorphata</taxon>
        <taxon>Zeiogadaria</taxon>
        <taxon>Gadariae</taxon>
        <taxon>Gadiformes</taxon>
        <taxon>Gadoidei</taxon>
        <taxon>Merlucciidae</taxon>
        <taxon>Merluccius</taxon>
    </lineage>
</organism>
<comment type="caution">
    <text evidence="2">The sequence shown here is derived from an EMBL/GenBank/DDBJ whole genome shotgun (WGS) entry which is preliminary data.</text>
</comment>
<feature type="coiled-coil region" evidence="1">
    <location>
        <begin position="943"/>
        <end position="1068"/>
    </location>
</feature>
<proteinExistence type="predicted"/>
<accession>A0AA47MAX4</accession>
<evidence type="ECO:0000313" key="3">
    <source>
        <dbReference type="Proteomes" id="UP001174136"/>
    </source>
</evidence>
<gene>
    <name evidence="2" type="primary">GOLGB1_0</name>
    <name evidence="2" type="ORF">N1851_026889</name>
</gene>
<feature type="coiled-coil region" evidence="1">
    <location>
        <begin position="810"/>
        <end position="879"/>
    </location>
</feature>
<dbReference type="Proteomes" id="UP001174136">
    <property type="component" value="Unassembled WGS sequence"/>
</dbReference>
<dbReference type="PANTHER" id="PTHR18887">
    <property type="entry name" value="GOLGI-ASSOCIATED PROTEIN GCP360-RELATED"/>
    <property type="match status" value="1"/>
</dbReference>
<feature type="coiled-coil region" evidence="1">
    <location>
        <begin position="3484"/>
        <end position="3642"/>
    </location>
</feature>
<feature type="coiled-coil region" evidence="1">
    <location>
        <begin position="617"/>
        <end position="742"/>
    </location>
</feature>
<keyword evidence="1" id="KW-0175">Coiled coil</keyword>
<feature type="coiled-coil region" evidence="1">
    <location>
        <begin position="2117"/>
        <end position="2204"/>
    </location>
</feature>
<feature type="coiled-coil region" evidence="1">
    <location>
        <begin position="1639"/>
        <end position="1835"/>
    </location>
</feature>
<keyword evidence="3" id="KW-1185">Reference proteome</keyword>
<feature type="coiled-coil region" evidence="1">
    <location>
        <begin position="2032"/>
        <end position="2066"/>
    </location>
</feature>
<feature type="coiled-coil region" evidence="1">
    <location>
        <begin position="3715"/>
        <end position="3778"/>
    </location>
</feature>
<name>A0AA47MAX4_MERPO</name>
<feature type="coiled-coil region" evidence="1">
    <location>
        <begin position="3090"/>
        <end position="3191"/>
    </location>
</feature>
<evidence type="ECO:0000313" key="2">
    <source>
        <dbReference type="EMBL" id="KAK0136919.1"/>
    </source>
</evidence>
<reference evidence="2" key="1">
    <citation type="journal article" date="2023" name="Front. Mar. Sci.">
        <title>A new Merluccius polli reference genome to investigate the effects of global change in West African waters.</title>
        <authorList>
            <person name="Mateo J.L."/>
            <person name="Blanco-Fernandez C."/>
            <person name="Garcia-Vazquez E."/>
            <person name="Machado-Schiaffino G."/>
        </authorList>
    </citation>
    <scope>NUCLEOTIDE SEQUENCE</scope>
    <source>
        <strain evidence="2">C29</strain>
        <tissue evidence="2">Fin</tissue>
    </source>
</reference>
<dbReference type="InterPro" id="IPR026202">
    <property type="entry name" value="GOLGB1"/>
</dbReference>
<dbReference type="EMBL" id="JAOPHQ010005121">
    <property type="protein sequence ID" value="KAK0136919.1"/>
    <property type="molecule type" value="Genomic_DNA"/>
</dbReference>
<feature type="coiled-coil region" evidence="1">
    <location>
        <begin position="1287"/>
        <end position="1314"/>
    </location>
</feature>
<evidence type="ECO:0000256" key="1">
    <source>
        <dbReference type="SAM" id="Coils"/>
    </source>
</evidence>
<dbReference type="PANTHER" id="PTHR18887:SF4">
    <property type="entry name" value="GOLGIN SUBFAMILY B MEMBER 1-LIKE"/>
    <property type="match status" value="1"/>
</dbReference>
<feature type="coiled-coil region" evidence="1">
    <location>
        <begin position="1367"/>
        <end position="1443"/>
    </location>
</feature>
<protein>
    <submittedName>
        <fullName evidence="2">Golgin subfamily B member 1</fullName>
    </submittedName>
</protein>
<feature type="coiled-coil region" evidence="1">
    <location>
        <begin position="3314"/>
        <end position="3394"/>
    </location>
</feature>
<feature type="coiled-coil region" evidence="1">
    <location>
        <begin position="2398"/>
        <end position="2512"/>
    </location>
</feature>
<feature type="coiled-coil region" evidence="1">
    <location>
        <begin position="2981"/>
        <end position="3050"/>
    </location>
</feature>
<sequence>METLQTELDQTNDELDKLNTTHLEERAQLIHDLQSCEREIDNLKDILLDKEKEISTLSSNMVEYTDQIAALEQAVRLKEEDLARAEKALGKAERDVQIIRDSQDSDQQTLNVKITELSEKLKDTETELIKAKQDKEFKVAEVEELTKQVAENRKTIQGLKEDLQKQIVSHNSHVTECETHISSLKEQMALSACKLQEESEGILLQLKDKDSCNEKLEQQLLDKEQMFDQELKSLKEERNNLLADVAKHNNDMQTLSKQLEEQLEKQEQLEKVTKEKVETITILGDQLKSNQEQAEVEKHKFNTEMQARESQNKKLGKELESKSENISKLKNLLKNTKTEKQQLQGKLKGLNEDLDLQKQNVEQLSEKLKSALQLNTNLEDQVNCLTGEKERLQMQVTETTKSVSELEMDLQMKIFDFEKQNSENSKMIQDLQRDKEELSVQTHELKQVLEQSSQTLLEKTNECNNLNQLLRTKEEEVTLLKENIQSVRSQVEELQDCIKEKEQTMADLRIENTAQQNQQSELQETLTLLQEQQLSLKSGLMEKDVFLTQKEEECTILQNEIVEKTAVIWKQQTEVESLQVEHSKLHKQIADKDHVLKNATQECEKYKVNLVKRDKKLTMLTNQLAVIEENATKLESDKAETKTSLENFTSENIGLRKELEQRQAEMSGFHGHIKALTEQNHQLRAACEIREKELAQQIQVASELDRRVRGALEQNSNLSLKMVNLTEENQKLQEDLVQKIQSFSELASERNLLQEKILGLEMQHSENRKIIESLLKNKDDLALATFELNNVLEQNKQTHAESLLLKTTECKNLSDTLREKEEQAAALQEELDCLTTQVHQLKISMTEKETILLEQCANMEAQKVQIAQLQETLSLLQEQGSALKSGLMEKDTMYQEKAEECSAIQKELMRQKDIVSKMQDEDTLLREECLELHRQIGEKEQFLRNVSHDLENHKDELNKQNQSVTSLNNQLGLMSKVSGKTDIDIHNLKSAVETLSAENQQLVHEVNQKKTEVDNFRNNIQALDEQNAQLKLELQNTLTEQSNLVENVSHLKMSVSDMENQLSNLTEELKMACTIKETLSLTVQEKEDSLKQQGFFLQQLQAKSVETEDQTSQKSLVITQLQSQIQSIQQCLENKEAVLQKNEKDLCFIQTEFTAEKTKLQSVIDLNVETIAKLKGELSNAVGKNTELGSRVADQENQLKLTVDNNHSLGSLVAEFENSTVILRNQVDTLTSESSVLKETLKEKENIILEFQRASSAASENLTLKLLAKETECGSLKEQLSHIQESVAKLNNSLQAQISEIQSLKETIQEKETLLLVQTKSLEEMQTKAEETTLVRAQFMQSTELVSQLQSQVQLLSTESANFSKSEEEKQSAFSSLQDKYANLSEELQNARNQLTITTGDLASLSKSHGDSNTALQAAEGAVEVLRKELSTTKEELQRTLQLNSSLSKQNEEAFSSYQTNTSLLTKEMESLKSQHVQVEVQMNLLTENLEQREMALHAINSQYTGQAKQTAHLVSEMQKLEEQNKRLHEEISSLREEHQINLNSVNSEKICLQEEINKFVAEKETLERRHVEHTRSTQEELQQQTSSMNETIKKVMSEKEKLQAEVSVKVEEICELKSNIYKIEQILQDSEKEWLLVLDRESKDKNDLSEQLKSVENEIHSKDFKVSALKQDLDNLQENLSDAASAIQIGSEQLKAKELEASASRLQLEKILASVQEKENENKRLQQVLQDVKREMQKLKNSKVDADKDLSVLSQTMSERLAASAEDKLTLEVKLKQLQQRHLSELESLKGQLDRALEQLQKAQYNLEAGEKSHNDAYEQINVLQVEVNHLQAQRHSECEKEKEAIAYQSSLHHELQAKAEQIHCMSIQISQQKELLAGLSQELKDKDISIAQVIEFASNERMKLADENSSLREQLQIMEQEHRTLMKKLEGKLQQLEERNLLSQEDIESKISENGELNKENDHLKAENGKLSKDKDAIKKKLQAALLLRKDLMKRLEQYEKPKEENGNTDEVCALQERLQEITSQAQVTTRQYEENILLLENKILEKENDISLLEREKDTLVESFQTDKQTLQAVLNDKEDCLSETLHRLNEKTSLLTELQTSISVKELATEDDRHDLQQKLQYLQNEIKRSEDLLKEKSDSTLVFENELAQVKQEKAVLQKKAQAALIARKETLKKSQENEKKLVQELSKLKDDFKALFEQYGQQTDDLKDLQLKFDHRSIELDEICAISVSRLQELEILRQLVEERDSTLRDLKMTLAENDNKDHSLSTLHSELEAVRSNLETMSSEVMRKNESLVAFEQRSQELILKLKLVENDLEEAHMKIKWQTEELEKYQQVLRVAESRSQQEKHKLIDDNQALQSQLVISQAAVEETQGGLNAITNEHRILLEEKTCFLEQISQLKANLQTAIESVSQKSLEIQHIQSRLAETQQKLNEEKDVLAKELEKAQLYSTEKESSKLHIELLEQEKENAFRFVDTLRDEVALLKSQLSEAKEHNKQLNQNIPIKQEDVFEQDVICKEEVQSLHTFSEKLEAKLKERDDALLISQSLVAEKEELIASLEHQLQRQIHLHEMAMQKMRTQVDQLQKSEQDFSKDVDQENLSKTALLTRKLQAALMSRKDLMRQNATLKDQLETMKVKCEERVGETFALESTVCNLKQRNIDIENVVASLGTEKDKLIAEVDRIFNDNHNLSAACESLKRTIENITQQKQAFSCQLESLKDSQTEELSEWKSKHSELKQDYESLLQAYENVSGEMDKIRLLLEGGKRERQEALVKLHQLESEHEGLEMQVRNVGEENIRIKEKMRKFAKAKQNMIDELEKENHKIKKELVEFDQKHEFKIDVTVKNQKLEEEIKSLQESAKVTKEELAAIQSGNLKMSEELKEANSLLEKIQFDSKSCENMQLKLDEALSLNNSLTVQIQTQNTELGAEQQVNDVLQKQKQSLLSKIEQMENEHELHLGDKDNRIKELQDIHNDHSQEMISLHEKVRILEDDKSILQEELENVQELSDKVKNENEYLETVLLKNSERISELTESVNVLQNQNMQLSSQLGVSKKNVTQVCQEKEQQHLRLVKEFEDKLKTAQRGSEGSKNIKRELQELLKEKHQEVNQLQQNCIKYQERFLDLEKSLKASQSGCEQLKKELKNSSEKGLHLEDRSQKLEEELMTHKSLLQKANESCVSIQSEKEQLVLEMAEKRKKSEHQVTEENVQQNMYMEQDAVLQKRIDDLQILKEKETQMLIELGQQMDSKDLEIATLRREADSNVAKLAAMSSDPHGADASKQWNNIFQKALHEKDSQLLEQGFVIKQFLEDMRTKDRESNELRITKSKLERALNEYSVAAAAHQRQIFVLGVSNTELNETVEIMKMHLGKLKAQVERLEQDKSKLNRELADKEDVGSQRLLSIQQLEKMSSDMEAHLYTFQSEKDKFQADFEKQETISLQLKTLLQNKDAEISSLLSCRDGQMSGYLEQLQANHRAQIAGYEDRVTSLYSERDRADKEMRRLENTVRSLQQKVDRVTQEKEKMAEKMDSFRNSMISLQTERERLISEYRMLEEKNQLVLRDKDGSVSGDLSATKGMKHEIRKLLHQMDDLNSENAMLRAQLVRYREDLNQVLSLKDNQLKELLKRQQDMIKNLEIQKAVVEKKYRDSILELQNEQEISNTLTVESSTLKTQVSNLEADILALKRLRAETNEGKVICDLQQVVAAKAAECNGIQQKLSAQKLLTDNLKKNMQQLESDTDKKLAEAEDKYNSELDTFEREVELMRNERETADQRVQELARDLLQTEQYLSDSKSQSKDLTAKNESLGKSIAALQNDRDILIEDFKTLQKRYDEELRETRASLTKAERDLQDATSELAVSAKEKYVLVHKMNALSSQNMQSELNTLVDELSKALSEKEGELKRVSLENNTFSKQVSAFSKSMASLQNDRERLMGELVGAKRVFESRQGSVPGAVISYGPEEPNRSHIETFQNERDGLVSCRL</sequence>
<feature type="coiled-coil region" evidence="1">
    <location>
        <begin position="2320"/>
        <end position="2354"/>
    </location>
</feature>
<feature type="coiled-coil region" evidence="1">
    <location>
        <begin position="312"/>
        <end position="532"/>
    </location>
</feature>
<feature type="coiled-coil region" evidence="1">
    <location>
        <begin position="2613"/>
        <end position="2640"/>
    </location>
</feature>
<feature type="coiled-coil region" evidence="1">
    <location>
        <begin position="1896"/>
        <end position="1983"/>
    </location>
</feature>
<feature type="coiled-coil region" evidence="1">
    <location>
        <begin position="3807"/>
        <end position="3938"/>
    </location>
</feature>
<feature type="coiled-coil region" evidence="1">
    <location>
        <begin position="213"/>
        <end position="276"/>
    </location>
</feature>
<feature type="coiled-coil region" evidence="1">
    <location>
        <begin position="1469"/>
        <end position="1613"/>
    </location>
</feature>
<feature type="coiled-coil region" evidence="1">
    <location>
        <begin position="1"/>
        <end position="162"/>
    </location>
</feature>
<feature type="coiled-coil region" evidence="1">
    <location>
        <begin position="2690"/>
        <end position="2868"/>
    </location>
</feature>
<dbReference type="GO" id="GO:0005794">
    <property type="term" value="C:Golgi apparatus"/>
    <property type="evidence" value="ECO:0007669"/>
    <property type="project" value="InterPro"/>
</dbReference>